<dbReference type="HOGENOM" id="CLU_628593_0_0_1"/>
<evidence type="ECO:0000313" key="1">
    <source>
        <dbReference type="EMBL" id="KIM43197.1"/>
    </source>
</evidence>
<protein>
    <recommendedName>
        <fullName evidence="3">F-box domain-containing protein</fullName>
    </recommendedName>
</protein>
<dbReference type="STRING" id="686832.A0A0C2YQC1"/>
<proteinExistence type="predicted"/>
<name>A0A0C2YQC1_HEBCY</name>
<reference evidence="2" key="2">
    <citation type="submission" date="2015-01" db="EMBL/GenBank/DDBJ databases">
        <title>Evolutionary Origins and Diversification of the Mycorrhizal Mutualists.</title>
        <authorList>
            <consortium name="DOE Joint Genome Institute"/>
            <consortium name="Mycorrhizal Genomics Consortium"/>
            <person name="Kohler A."/>
            <person name="Kuo A."/>
            <person name="Nagy L.G."/>
            <person name="Floudas D."/>
            <person name="Copeland A."/>
            <person name="Barry K.W."/>
            <person name="Cichocki N."/>
            <person name="Veneault-Fourrey C."/>
            <person name="LaButti K."/>
            <person name="Lindquist E.A."/>
            <person name="Lipzen A."/>
            <person name="Lundell T."/>
            <person name="Morin E."/>
            <person name="Murat C."/>
            <person name="Riley R."/>
            <person name="Ohm R."/>
            <person name="Sun H."/>
            <person name="Tunlid A."/>
            <person name="Henrissat B."/>
            <person name="Grigoriev I.V."/>
            <person name="Hibbett D.S."/>
            <person name="Martin F."/>
        </authorList>
    </citation>
    <scope>NUCLEOTIDE SEQUENCE [LARGE SCALE GENOMIC DNA]</scope>
    <source>
        <strain evidence="2">h7</strain>
    </source>
</reference>
<dbReference type="Proteomes" id="UP000053424">
    <property type="component" value="Unassembled WGS sequence"/>
</dbReference>
<dbReference type="AlphaFoldDB" id="A0A0C2YQC1"/>
<accession>A0A0C2YQC1</accession>
<dbReference type="EMBL" id="KN831776">
    <property type="protein sequence ID" value="KIM43197.1"/>
    <property type="molecule type" value="Genomic_DNA"/>
</dbReference>
<reference evidence="1 2" key="1">
    <citation type="submission" date="2014-04" db="EMBL/GenBank/DDBJ databases">
        <authorList>
            <consortium name="DOE Joint Genome Institute"/>
            <person name="Kuo A."/>
            <person name="Gay G."/>
            <person name="Dore J."/>
            <person name="Kohler A."/>
            <person name="Nagy L.G."/>
            <person name="Floudas D."/>
            <person name="Copeland A."/>
            <person name="Barry K.W."/>
            <person name="Cichocki N."/>
            <person name="Veneault-Fourrey C."/>
            <person name="LaButti K."/>
            <person name="Lindquist E.A."/>
            <person name="Lipzen A."/>
            <person name="Lundell T."/>
            <person name="Morin E."/>
            <person name="Murat C."/>
            <person name="Sun H."/>
            <person name="Tunlid A."/>
            <person name="Henrissat B."/>
            <person name="Grigoriev I.V."/>
            <person name="Hibbett D.S."/>
            <person name="Martin F."/>
            <person name="Nordberg H.P."/>
            <person name="Cantor M.N."/>
            <person name="Hua S.X."/>
        </authorList>
    </citation>
    <scope>NUCLEOTIDE SEQUENCE [LARGE SCALE GENOMIC DNA]</scope>
    <source>
        <strain evidence="2">h7</strain>
    </source>
</reference>
<gene>
    <name evidence="1" type="ORF">M413DRAFT_397963</name>
</gene>
<sequence>MLNPPLSLLSDDLLAYIVEHAAKLQFGDRFENLNNLSLVDRAFTQTCQRYIFRDLRLGNSRKASKKLKNLRAILDDKPTFAHRFRRVELAVELMAWIFNDPIFNSILQLLANSPVPPYALRLSPMVGDSWILDDPILVVRWFTQSFFSQSLRVLHLDNCKNIPLPIFLISPGLREVFLDVVGTAEKSYDQYSDDLCCGREAPLLEVLNYRNSHSLLKQMITPPLRFSTPVVLWSKLLVLTLSPQDKEGIACLQPILDAACDTLQELYLSKGDGGAPDEAQQPSLAELVNLSNLPSLRVFALYTIIKCKKPRKAPRPAVLHDINTVLGTIPESNKITNLWFDFYIVGRHPFRACFEQDWVGIFNEIIRISDGKALELEFQMSVAVGPLDAEFHTPGANELYTHITEKSASLSDCPKICTHFWNPTFLGCGLDRFPSGEVRSRCRQ</sequence>
<organism evidence="1 2">
    <name type="scientific">Hebeloma cylindrosporum</name>
    <dbReference type="NCBI Taxonomy" id="76867"/>
    <lineage>
        <taxon>Eukaryota</taxon>
        <taxon>Fungi</taxon>
        <taxon>Dikarya</taxon>
        <taxon>Basidiomycota</taxon>
        <taxon>Agaricomycotina</taxon>
        <taxon>Agaricomycetes</taxon>
        <taxon>Agaricomycetidae</taxon>
        <taxon>Agaricales</taxon>
        <taxon>Agaricineae</taxon>
        <taxon>Hymenogastraceae</taxon>
        <taxon>Hebeloma</taxon>
    </lineage>
</organism>
<evidence type="ECO:0000313" key="2">
    <source>
        <dbReference type="Proteomes" id="UP000053424"/>
    </source>
</evidence>
<dbReference type="OrthoDB" id="3093413at2759"/>
<evidence type="ECO:0008006" key="3">
    <source>
        <dbReference type="Google" id="ProtNLM"/>
    </source>
</evidence>
<keyword evidence="2" id="KW-1185">Reference proteome</keyword>